<feature type="compositionally biased region" description="Polar residues" evidence="1">
    <location>
        <begin position="963"/>
        <end position="973"/>
    </location>
</feature>
<feature type="region of interest" description="Disordered" evidence="1">
    <location>
        <begin position="1"/>
        <end position="829"/>
    </location>
</feature>
<gene>
    <name evidence="2" type="ORF">UCRPC4_g04442</name>
</gene>
<keyword evidence="3" id="KW-1185">Reference proteome</keyword>
<feature type="compositionally biased region" description="Pro residues" evidence="1">
    <location>
        <begin position="204"/>
        <end position="226"/>
    </location>
</feature>
<feature type="compositionally biased region" description="Polar residues" evidence="1">
    <location>
        <begin position="775"/>
        <end position="784"/>
    </location>
</feature>
<feature type="compositionally biased region" description="Basic and acidic residues" evidence="1">
    <location>
        <begin position="1119"/>
        <end position="1131"/>
    </location>
</feature>
<sequence length="1356" mass="145694">MSNPISPSFKTNVNRTKTKRWVEAKSYSYEGDDWGDSDDDDYDRGTPASQAGASRPAAGFEGPYPQPADRGRYGELAFQPNPQSMRGASTPLQGPPQGRPSFDRGDDRRTYSLNSQSGMGDGPYPSSGRPPPFAPGEQYGPPRRGSPRTQSPLRVNTGQRKPSMDFDPYPHAPFIADSASARSPHNFRPESRGGAYPDVRGGPYPEPRGGPFPEPRGRPYPQPRPGPYGNVPYAAGPYAGPPPSAGRRSQSSNRPPMSDIMGRTGSPSRGFYGPGPGPPPMQAQGRGSSSGSRESSPSKRPPPRKSSLSQEQTPYNPPGAPSEPASGPPGSNETSTPPQKALPFIRPADIYKRMEEEREKQRRQSEESSRPSLDNLGPGPSDSTSSLRQRGSTESLGRGTGLRPSAEGPNDADSGSRLKPVLDPVIERKSEYGFENVLKDAPKEHPSVQPARRSPTTRDQEPPSASSTYSNRPDPVSASTARSTSGRSLGSMALPEVEHMASFGDDIWQGPDRQTSNHGAAQQTRSSDDRGFNAAVNQAFDASQSLVPPTPSSSVGDSIIRSNSANTSDVSPIITRSPSNAATESRQPATQTQPTILEEPFMPTPRPDSISTVKAPRTSQSDEDDEDFPNPPRSGFRRNTESPSPSNSPARRPLSIVTSENPVSGFGTVPAEALSGSAQNISPACSSQELAKQSDIHPNNTESEGSNHLSDGANHPIPRAESPTKGTVRGLTDKFETTSTRSSPAASPERREMSSVKPPNTRLESFRPSLPGGWNSYTTNTEGSTPDVLPREPTLAELRQQEAGEAENDGVVAHAPRRRVEDEETPQSRAFAAAAAAGSALAGAFATTTHGSKELELAQNTTSRGEGMGVDSSSETTRSGHDARYEQEDQRSYTPARDSHIAAGVLSSAASSVPPTPPPKDTPSEMPQQPSNDLSYFPSPLRTGRSRSPETLAATPLRPNMIPTLSTDTSPQDTESDRLRKEIVKSLTPRASDIDEEGSFTSREPAPKSPSNLGALQDFKPPLESPLLPKEYDSYWNEAKDEVHEDAAPTNTSREILAESVGDDQPTQGLSDPQHEIQDLSEERPQAKRRFSWESWSEEEEPVQQPLEPRTALSPDTHPVPDESNEVRRQFQEVTVSSSGEEPLPAAQIPDQSVQTWDKPESIAELPAEFTGALPPVVDQSLKTGVREVAQTQENRSDESLPTKEEPHIMAFREIVAITSTSDRIHAYNHAREQFASIETGLGEWMKATGDSIPEHADMVANNGRFSSQDTEAILGHKVSPSRSKFPRIVSLNAASQSNSNEDKPPADLMPGAKVTEQLLASAGKFGGKAGGAAKGLFAKGKNKFRSSGAGEKVDT</sequence>
<feature type="compositionally biased region" description="Basic and acidic residues" evidence="1">
    <location>
        <begin position="975"/>
        <end position="984"/>
    </location>
</feature>
<feature type="compositionally biased region" description="Polar residues" evidence="1">
    <location>
        <begin position="381"/>
        <end position="395"/>
    </location>
</feature>
<feature type="compositionally biased region" description="Basic and acidic residues" evidence="1">
    <location>
        <begin position="878"/>
        <end position="891"/>
    </location>
</feature>
<feature type="compositionally biased region" description="Low complexity" evidence="1">
    <location>
        <begin position="1020"/>
        <end position="1029"/>
    </location>
</feature>
<name>A0A0G2EBR1_PHACM</name>
<evidence type="ECO:0000313" key="3">
    <source>
        <dbReference type="Proteomes" id="UP000053317"/>
    </source>
</evidence>
<reference evidence="2 3" key="1">
    <citation type="submission" date="2015-05" db="EMBL/GenBank/DDBJ databases">
        <title>Distinctive expansion of gene families associated with plant cell wall degradation and secondary metabolism in the genomes of grapevine trunk pathogens.</title>
        <authorList>
            <person name="Lawrence D.P."/>
            <person name="Travadon R."/>
            <person name="Rolshausen P.E."/>
            <person name="Baumgartner K."/>
        </authorList>
    </citation>
    <scope>NUCLEOTIDE SEQUENCE [LARGE SCALE GENOMIC DNA]</scope>
    <source>
        <strain evidence="2">UCRPC4</strain>
    </source>
</reference>
<feature type="compositionally biased region" description="Basic and acidic residues" evidence="1">
    <location>
        <begin position="101"/>
        <end position="110"/>
    </location>
</feature>
<feature type="compositionally biased region" description="Polar residues" evidence="1">
    <location>
        <begin position="512"/>
        <end position="525"/>
    </location>
</feature>
<feature type="compositionally biased region" description="Low complexity" evidence="1">
    <location>
        <begin position="227"/>
        <end position="238"/>
    </location>
</feature>
<feature type="compositionally biased region" description="Low complexity" evidence="1">
    <location>
        <begin position="322"/>
        <end position="333"/>
    </location>
</feature>
<feature type="compositionally biased region" description="Polar residues" evidence="1">
    <location>
        <begin position="147"/>
        <end position="160"/>
    </location>
</feature>
<protein>
    <submittedName>
        <fullName evidence="2">Uncharacterized protein</fullName>
    </submittedName>
</protein>
<dbReference type="OrthoDB" id="5151921at2759"/>
<feature type="compositionally biased region" description="Polar residues" evidence="1">
    <location>
        <begin position="80"/>
        <end position="92"/>
    </location>
</feature>
<feature type="compositionally biased region" description="Polar residues" evidence="1">
    <location>
        <begin position="1"/>
        <end position="15"/>
    </location>
</feature>
<organism evidence="2 3">
    <name type="scientific">Phaeomoniella chlamydospora</name>
    <name type="common">Phaeoacremonium chlamydosporum</name>
    <dbReference type="NCBI Taxonomy" id="158046"/>
    <lineage>
        <taxon>Eukaryota</taxon>
        <taxon>Fungi</taxon>
        <taxon>Dikarya</taxon>
        <taxon>Ascomycota</taxon>
        <taxon>Pezizomycotina</taxon>
        <taxon>Eurotiomycetes</taxon>
        <taxon>Chaetothyriomycetidae</taxon>
        <taxon>Phaeomoniellales</taxon>
        <taxon>Phaeomoniellaceae</taxon>
        <taxon>Phaeomoniella</taxon>
    </lineage>
</organism>
<dbReference type="Proteomes" id="UP000053317">
    <property type="component" value="Unassembled WGS sequence"/>
</dbReference>
<reference evidence="2 3" key="2">
    <citation type="submission" date="2015-05" db="EMBL/GenBank/DDBJ databases">
        <authorList>
            <person name="Morales-Cruz A."/>
            <person name="Amrine K.C."/>
            <person name="Cantu D."/>
        </authorList>
    </citation>
    <scope>NUCLEOTIDE SEQUENCE [LARGE SCALE GENOMIC DNA]</scope>
    <source>
        <strain evidence="2">UCRPC4</strain>
    </source>
</reference>
<feature type="region of interest" description="Disordered" evidence="1">
    <location>
        <begin position="847"/>
        <end position="1158"/>
    </location>
</feature>
<accession>A0A0G2EBR1</accession>
<feature type="compositionally biased region" description="Polar residues" evidence="1">
    <location>
        <begin position="676"/>
        <end position="709"/>
    </location>
</feature>
<feature type="compositionally biased region" description="Basic and acidic residues" evidence="1">
    <location>
        <begin position="1030"/>
        <end position="1047"/>
    </location>
</feature>
<feature type="compositionally biased region" description="Polar residues" evidence="1">
    <location>
        <begin position="540"/>
        <end position="595"/>
    </location>
</feature>
<feature type="compositionally biased region" description="Low complexity" evidence="1">
    <location>
        <begin position="642"/>
        <end position="655"/>
    </location>
</feature>
<evidence type="ECO:0000313" key="2">
    <source>
        <dbReference type="EMBL" id="KKY19741.1"/>
    </source>
</evidence>
<feature type="compositionally biased region" description="Basic and acidic residues" evidence="1">
    <location>
        <begin position="1073"/>
        <end position="1086"/>
    </location>
</feature>
<feature type="compositionally biased region" description="Low complexity" evidence="1">
    <location>
        <begin position="282"/>
        <end position="295"/>
    </location>
</feature>
<evidence type="ECO:0000256" key="1">
    <source>
        <dbReference type="SAM" id="MobiDB-lite"/>
    </source>
</evidence>
<proteinExistence type="predicted"/>
<feature type="compositionally biased region" description="Basic and acidic residues" evidence="1">
    <location>
        <begin position="349"/>
        <end position="369"/>
    </location>
</feature>
<feature type="region of interest" description="Disordered" evidence="1">
    <location>
        <begin position="1294"/>
        <end position="1313"/>
    </location>
</feature>
<feature type="compositionally biased region" description="Low complexity" evidence="1">
    <location>
        <begin position="737"/>
        <end position="747"/>
    </location>
</feature>
<feature type="compositionally biased region" description="Basic and acidic residues" evidence="1">
    <location>
        <begin position="425"/>
        <end position="446"/>
    </location>
</feature>
<feature type="compositionally biased region" description="Polar residues" evidence="1">
    <location>
        <begin position="925"/>
        <end position="934"/>
    </location>
</feature>
<feature type="compositionally biased region" description="Low complexity" evidence="1">
    <location>
        <begin position="477"/>
        <end position="491"/>
    </location>
</feature>
<comment type="caution">
    <text evidence="2">The sequence shown here is derived from an EMBL/GenBank/DDBJ whole genome shotgun (WGS) entry which is preliminary data.</text>
</comment>
<dbReference type="EMBL" id="LCWF01000106">
    <property type="protein sequence ID" value="KKY19741.1"/>
    <property type="molecule type" value="Genomic_DNA"/>
</dbReference>
<feature type="compositionally biased region" description="Acidic residues" evidence="1">
    <location>
        <begin position="30"/>
        <end position="42"/>
    </location>
</feature>